<evidence type="ECO:0000313" key="2">
    <source>
        <dbReference type="EMBL" id="WZN59023.1"/>
    </source>
</evidence>
<accession>A0AAX4NZB5</accession>
<keyword evidence="3" id="KW-1185">Reference proteome</keyword>
<dbReference type="Gene3D" id="2.60.120.620">
    <property type="entry name" value="q2cbj1_9rhob like domain"/>
    <property type="match status" value="1"/>
</dbReference>
<name>A0AAX4NZB5_9CHLO</name>
<dbReference type="Proteomes" id="UP001472866">
    <property type="component" value="Chromosome 01"/>
</dbReference>
<feature type="compositionally biased region" description="Polar residues" evidence="1">
    <location>
        <begin position="362"/>
        <end position="376"/>
    </location>
</feature>
<protein>
    <submittedName>
        <fullName evidence="2">Uncharacterized protein</fullName>
    </submittedName>
</protein>
<sequence length="434" mass="47164">MAMATNRTTNLCHRPGNTPRCRLLRQQGPKRAVLLPMSLKSSSYPPRMVPARAASLGPDGDTLPVDQKAFMDIVTVETVAEAFDVFAKWGVVRVPNLLSQEEVDSLLSAAKDHGVRRDAFAQDHQSDRYTLWIAGDGMSDAQLAATKAVKEKVACVERAIFHGDDSSWRPVCDAFGYPNLMLAEVVTSAPGGAAQDWHFDGEGITAQVSLVPIGATNGPTEIQPRPTPRAYMQWMKHLANQPPGELKDEMMETLAELTSEIKSMYDRLSKAHEFAWNTLRPILGGNVQVARSIVEAGLTPPVVHMVADVGCLTLYDASMIHRGGQNRGDEERPILAVHINKENKQERERTRIRERSGGMGQVISQNEAPASRQRQPTVVAAGSAPGALPEFSFRGSSPTRLSVTKTAKAKKAKSKGAVKEARKKVKKKGGFGGG</sequence>
<gene>
    <name evidence="2" type="ORF">HKI87_01g05480</name>
</gene>
<evidence type="ECO:0000256" key="1">
    <source>
        <dbReference type="SAM" id="MobiDB-lite"/>
    </source>
</evidence>
<feature type="compositionally biased region" description="Basic residues" evidence="1">
    <location>
        <begin position="407"/>
        <end position="434"/>
    </location>
</feature>
<proteinExistence type="predicted"/>
<feature type="compositionally biased region" description="Basic and acidic residues" evidence="1">
    <location>
        <begin position="343"/>
        <end position="356"/>
    </location>
</feature>
<dbReference type="SUPFAM" id="SSF51197">
    <property type="entry name" value="Clavaminate synthase-like"/>
    <property type="match status" value="1"/>
</dbReference>
<dbReference type="AlphaFoldDB" id="A0AAX4NZB5"/>
<feature type="region of interest" description="Disordered" evidence="1">
    <location>
        <begin position="343"/>
        <end position="434"/>
    </location>
</feature>
<dbReference type="EMBL" id="CP151501">
    <property type="protein sequence ID" value="WZN59023.1"/>
    <property type="molecule type" value="Genomic_DNA"/>
</dbReference>
<organism evidence="2 3">
    <name type="scientific">Chloropicon roscoffensis</name>
    <dbReference type="NCBI Taxonomy" id="1461544"/>
    <lineage>
        <taxon>Eukaryota</taxon>
        <taxon>Viridiplantae</taxon>
        <taxon>Chlorophyta</taxon>
        <taxon>Chloropicophyceae</taxon>
        <taxon>Chloropicales</taxon>
        <taxon>Chloropicaceae</taxon>
        <taxon>Chloropicon</taxon>
    </lineage>
</organism>
<evidence type="ECO:0000313" key="3">
    <source>
        <dbReference type="Proteomes" id="UP001472866"/>
    </source>
</evidence>
<reference evidence="2 3" key="1">
    <citation type="submission" date="2024-03" db="EMBL/GenBank/DDBJ databases">
        <title>Complete genome sequence of the green alga Chloropicon roscoffensis RCC1871.</title>
        <authorList>
            <person name="Lemieux C."/>
            <person name="Pombert J.-F."/>
            <person name="Otis C."/>
            <person name="Turmel M."/>
        </authorList>
    </citation>
    <scope>NUCLEOTIDE SEQUENCE [LARGE SCALE GENOMIC DNA]</scope>
    <source>
        <strain evidence="2 3">RCC1871</strain>
    </source>
</reference>